<dbReference type="EMBL" id="JAKOGI010001073">
    <property type="protein sequence ID" value="KAJ8427944.1"/>
    <property type="molecule type" value="Genomic_DNA"/>
</dbReference>
<dbReference type="Proteomes" id="UP001153076">
    <property type="component" value="Unassembled WGS sequence"/>
</dbReference>
<dbReference type="InterPro" id="IPR040420">
    <property type="entry name" value="At1g76660-like"/>
</dbReference>
<evidence type="ECO:0000313" key="2">
    <source>
        <dbReference type="Proteomes" id="UP001153076"/>
    </source>
</evidence>
<organism evidence="1 2">
    <name type="scientific">Carnegiea gigantea</name>
    <dbReference type="NCBI Taxonomy" id="171969"/>
    <lineage>
        <taxon>Eukaryota</taxon>
        <taxon>Viridiplantae</taxon>
        <taxon>Streptophyta</taxon>
        <taxon>Embryophyta</taxon>
        <taxon>Tracheophyta</taxon>
        <taxon>Spermatophyta</taxon>
        <taxon>Magnoliopsida</taxon>
        <taxon>eudicotyledons</taxon>
        <taxon>Gunneridae</taxon>
        <taxon>Pentapetalae</taxon>
        <taxon>Caryophyllales</taxon>
        <taxon>Cactineae</taxon>
        <taxon>Cactaceae</taxon>
        <taxon>Cactoideae</taxon>
        <taxon>Echinocereeae</taxon>
        <taxon>Carnegiea</taxon>
    </lineage>
</organism>
<evidence type="ECO:0000313" key="1">
    <source>
        <dbReference type="EMBL" id="KAJ8427944.1"/>
    </source>
</evidence>
<sequence length="425" mass="46045">MASVNSSVETVNAAAAAIVTAEGRLQPVSAQKRRWGSCLSLYWCFGSLKASKRISHAALVPESTVAESTTTVADNPNPSTSIVVPFIAPPSSPLQSDPPTAIHSPGGLLALTVNGYSSAGQTHIFTIGPYAHETQLVTPPVFSAFTTEPSTAAVTPPAEPVQLTTPSSPEVPFAQLLTSSLNRARRNSGTSQKLAMSCYELHHLMSPGSANSASGMSSPYADRRQVLEFRMVDASKIFESKKFHSWKWDSRRGSGSLTPDSVGLASYDNLPQEIHISEVASLANSETRSVIEEVLLNHRLSFEVNCEGSQISVEKIAVVAADPQQEIVERKNDAISREVENCNLCAKDASTETPEEISGELKDCQRKWSSFSLGSVKEFNFDNCEREIPTNSTLGSEWWTDEKVGKELGPENKWTFFPLLQPEVS</sequence>
<dbReference type="PANTHER" id="PTHR31798:SF10">
    <property type="entry name" value="OS02G0822000 PROTEIN"/>
    <property type="match status" value="1"/>
</dbReference>
<proteinExistence type="predicted"/>
<comment type="caution">
    <text evidence="1">The sequence shown here is derived from an EMBL/GenBank/DDBJ whole genome shotgun (WGS) entry which is preliminary data.</text>
</comment>
<name>A0A9Q1GZE7_9CARY</name>
<keyword evidence="2" id="KW-1185">Reference proteome</keyword>
<protein>
    <submittedName>
        <fullName evidence="1">Uncharacterized protein</fullName>
    </submittedName>
</protein>
<gene>
    <name evidence="1" type="ORF">Cgig2_023239</name>
</gene>
<dbReference type="AlphaFoldDB" id="A0A9Q1GZE7"/>
<dbReference type="OrthoDB" id="1927968at2759"/>
<dbReference type="PANTHER" id="PTHR31798">
    <property type="entry name" value="HYDROXYPROLINE-RICH GLYCOPROTEIN-LIKE"/>
    <property type="match status" value="1"/>
</dbReference>
<reference evidence="1" key="1">
    <citation type="submission" date="2022-04" db="EMBL/GenBank/DDBJ databases">
        <title>Carnegiea gigantea Genome sequencing and assembly v2.</title>
        <authorList>
            <person name="Copetti D."/>
            <person name="Sanderson M.J."/>
            <person name="Burquez A."/>
            <person name="Wojciechowski M.F."/>
        </authorList>
    </citation>
    <scope>NUCLEOTIDE SEQUENCE</scope>
    <source>
        <strain evidence="1">SGP5-SGP5p</strain>
        <tissue evidence="1">Aerial part</tissue>
    </source>
</reference>
<accession>A0A9Q1GZE7</accession>